<feature type="region of interest" description="Disordered" evidence="11">
    <location>
        <begin position="374"/>
        <end position="393"/>
    </location>
</feature>
<feature type="region of interest" description="Disordered" evidence="11">
    <location>
        <begin position="309"/>
        <end position="331"/>
    </location>
</feature>
<dbReference type="KEGG" id="mcal:110297809"/>
<proteinExistence type="inferred from homology"/>
<keyword evidence="2" id="KW-0597">Phosphoprotein</keyword>
<dbReference type="GO" id="GO:0009303">
    <property type="term" value="P:rRNA transcription"/>
    <property type="evidence" value="ECO:0007669"/>
    <property type="project" value="Ensembl"/>
</dbReference>
<reference evidence="13" key="1">
    <citation type="submission" date="2025-08" db="UniProtKB">
        <authorList>
            <consortium name="RefSeq"/>
        </authorList>
    </citation>
    <scope>IDENTIFICATION</scope>
</reference>
<sequence>MAGTGTCGATRFSCPPHFTEMSPDSDPARFSLEALTGPDTELWLIRAPADFAPQCLNGRRVPLSGSKTVKGKLDGKKHRYRVFTSSPQAGEATLLASSSEASGRLTCAPAPSGSLRIMEGPQEYLISRVPLQLIPASLPPQIPTGLRPRFSAFGGSPPVTGPGSASAKRKSTRKGAEASDTQEAVNRHGAMEVKTALGNLGVGVKKRKRYYMQEMEAKTMEPVAELAELPVPSATSSKKRKKSKGTETSQMEHTEPVAQTEPPEGTFLSLTKKRKRQKEAEGTEEVDGTVADSQPQVIVEAQEEIILLSPTKKRKKEKRQNLGMEAEMGPPGVLMVTEHSELDLQAEVALVSPKKTKKKKGKWLGETEAALLDDFEPQGALAPSKKKERGARL</sequence>
<evidence type="ECO:0000256" key="6">
    <source>
        <dbReference type="ARBA" id="ARBA00063634"/>
    </source>
</evidence>
<evidence type="ECO:0000256" key="5">
    <source>
        <dbReference type="ARBA" id="ARBA00061467"/>
    </source>
</evidence>
<evidence type="ECO:0000256" key="7">
    <source>
        <dbReference type="ARBA" id="ARBA00073463"/>
    </source>
</evidence>
<keyword evidence="13" id="KW-0240">DNA-directed RNA polymerase</keyword>
<comment type="similarity">
    <text evidence="5">Belongs to the eukaryotic RPA34 RNA polymerase subunit family.</text>
</comment>
<evidence type="ECO:0000313" key="13">
    <source>
        <dbReference type="RefSeq" id="XP_021022474.1"/>
    </source>
</evidence>
<name>A0A6P5PUU6_MUSCR</name>
<dbReference type="GO" id="GO:0006360">
    <property type="term" value="P:transcription by RNA polymerase I"/>
    <property type="evidence" value="ECO:0007669"/>
    <property type="project" value="InterPro"/>
</dbReference>
<gene>
    <name evidence="13" type="primary">Cd3eap</name>
</gene>
<dbReference type="FunFam" id="6.20.250.70:FF:000001">
    <property type="entry name" value="DNA-directed RNA polymerase I subunit RPA34"/>
    <property type="match status" value="1"/>
</dbReference>
<evidence type="ECO:0000256" key="9">
    <source>
        <dbReference type="ARBA" id="ARBA00079154"/>
    </source>
</evidence>
<comment type="subunit">
    <text evidence="6">Component of the RNA polymerase I (Pol I) complex consisting of 13 subunits: a ten-subunit catalytic core composed of POLR1A/RPA1, POLR1B/RPA2, POLR1C/RPAC1, POLR1D/RPAC2, POLR1H/RPA12, POLR2E/RPABC1, POLR2F/RPABC2, POLR2H/RPABC3, POLR2K/RPABC4 and POLR2L/RPABC5; a mobile stalk subunit POLR1F/RPA43 protruding from the core and additional subunits homologous to general transcription factors POLR1E/RPA49 and POLR1G/RPA34. Forms a heterodimer with POLR1E/RPA49. Part of Pol I pre-initiation complex (PIC), in which Pol I core assembles with RRN3 and promoter-bound UTBF and SL1/TIF-IB complex. Interacts with TAF1A thereby associates with the SL1/TIF-IB complex. Interacts with UBTF. Interacts with POLR1E/PRAF1 through its N-terminal region.</text>
</comment>
<dbReference type="CTD" id="10849"/>
<feature type="region of interest" description="Disordered" evidence="11">
    <location>
        <begin position="1"/>
        <end position="26"/>
    </location>
</feature>
<dbReference type="GeneID" id="110297809"/>
<dbReference type="Pfam" id="PF08208">
    <property type="entry name" value="RNA_polI_A34"/>
    <property type="match status" value="1"/>
</dbReference>
<dbReference type="GO" id="GO:0005736">
    <property type="term" value="C:RNA polymerase I complex"/>
    <property type="evidence" value="ECO:0007669"/>
    <property type="project" value="Ensembl"/>
</dbReference>
<keyword evidence="12" id="KW-1185">Reference proteome</keyword>
<keyword evidence="3" id="KW-0007">Acetylation</keyword>
<evidence type="ECO:0000313" key="12">
    <source>
        <dbReference type="Proteomes" id="UP000515126"/>
    </source>
</evidence>
<dbReference type="AlphaFoldDB" id="A0A6P5PUU6"/>
<dbReference type="GO" id="GO:0003723">
    <property type="term" value="F:RNA binding"/>
    <property type="evidence" value="ECO:0007669"/>
    <property type="project" value="TreeGrafter"/>
</dbReference>
<accession>A0A6P5PUU6</accession>
<dbReference type="PANTHER" id="PTHR15484">
    <property type="entry name" value="DNA-DIRECTED RNA POLYMERASE I SUBUNIT RPA34"/>
    <property type="match status" value="1"/>
</dbReference>
<dbReference type="RefSeq" id="XP_021022474.1">
    <property type="nucleotide sequence ID" value="XM_021166815.2"/>
</dbReference>
<feature type="region of interest" description="Disordered" evidence="11">
    <location>
        <begin position="227"/>
        <end position="295"/>
    </location>
</feature>
<comment type="subcellular location">
    <subcellularLocation>
        <location evidence="1">Nucleus</location>
        <location evidence="1">Nucleolus</location>
    </subcellularLocation>
</comment>
<feature type="compositionally biased region" description="Basic residues" evidence="11">
    <location>
        <begin position="384"/>
        <end position="393"/>
    </location>
</feature>
<evidence type="ECO:0000256" key="10">
    <source>
        <dbReference type="ARBA" id="ARBA00083122"/>
    </source>
</evidence>
<keyword evidence="4" id="KW-0539">Nucleus</keyword>
<dbReference type="PANTHER" id="PTHR15484:SF8">
    <property type="entry name" value="DNA-DIRECTED RNA POLYMERASE I SUBUNIT RPA34"/>
    <property type="match status" value="1"/>
</dbReference>
<dbReference type="Proteomes" id="UP000515126">
    <property type="component" value="Chromosome 7"/>
</dbReference>
<evidence type="ECO:0000256" key="3">
    <source>
        <dbReference type="ARBA" id="ARBA00022990"/>
    </source>
</evidence>
<protein>
    <recommendedName>
        <fullName evidence="7">DNA-directed RNA polymerase I subunit RPA34</fullName>
    </recommendedName>
    <alternativeName>
        <fullName evidence="9">A34.5</fullName>
    </alternativeName>
    <alternativeName>
        <fullName evidence="10">DNA-directed RNA polymerase I subunit G</fullName>
    </alternativeName>
    <alternativeName>
        <fullName evidence="8">RNA polymerase I-associated factor PAF49</fullName>
    </alternativeName>
</protein>
<evidence type="ECO:0000256" key="1">
    <source>
        <dbReference type="ARBA" id="ARBA00004604"/>
    </source>
</evidence>
<evidence type="ECO:0000256" key="8">
    <source>
        <dbReference type="ARBA" id="ARBA00077335"/>
    </source>
</evidence>
<dbReference type="InterPro" id="IPR013240">
    <property type="entry name" value="DNA-dir_RNA_pol1_su_RPA34"/>
</dbReference>
<evidence type="ECO:0000256" key="2">
    <source>
        <dbReference type="ARBA" id="ARBA00022553"/>
    </source>
</evidence>
<organism evidence="12 13">
    <name type="scientific">Mus caroli</name>
    <name type="common">Ryukyu mouse</name>
    <name type="synonym">Ricefield mouse</name>
    <dbReference type="NCBI Taxonomy" id="10089"/>
    <lineage>
        <taxon>Eukaryota</taxon>
        <taxon>Metazoa</taxon>
        <taxon>Chordata</taxon>
        <taxon>Craniata</taxon>
        <taxon>Vertebrata</taxon>
        <taxon>Euteleostomi</taxon>
        <taxon>Mammalia</taxon>
        <taxon>Eutheria</taxon>
        <taxon>Euarchontoglires</taxon>
        <taxon>Glires</taxon>
        <taxon>Rodentia</taxon>
        <taxon>Myomorpha</taxon>
        <taxon>Muroidea</taxon>
        <taxon>Muridae</taxon>
        <taxon>Murinae</taxon>
        <taxon>Mus</taxon>
        <taxon>Mus</taxon>
    </lineage>
</organism>
<evidence type="ECO:0000256" key="11">
    <source>
        <dbReference type="SAM" id="MobiDB-lite"/>
    </source>
</evidence>
<feature type="region of interest" description="Disordered" evidence="11">
    <location>
        <begin position="145"/>
        <end position="190"/>
    </location>
</feature>
<keyword evidence="13" id="KW-0804">Transcription</keyword>
<dbReference type="Gene3D" id="6.20.250.70">
    <property type="match status" value="1"/>
</dbReference>
<evidence type="ECO:0000256" key="4">
    <source>
        <dbReference type="ARBA" id="ARBA00023242"/>
    </source>
</evidence>